<keyword evidence="5" id="KW-0072">Autophagy</keyword>
<proteinExistence type="inferred from homology"/>
<accession>A0AAE1JKL1</accession>
<name>A0AAE1JKL1_9FABA</name>
<dbReference type="AlphaFoldDB" id="A0AAE1JKL1"/>
<evidence type="ECO:0000313" key="7">
    <source>
        <dbReference type="EMBL" id="KAK4270107.1"/>
    </source>
</evidence>
<dbReference type="InterPro" id="IPR007135">
    <property type="entry name" value="Atg3/Atg10"/>
</dbReference>
<dbReference type="Pfam" id="PF03987">
    <property type="entry name" value="Autophagy_act_C"/>
    <property type="match status" value="1"/>
</dbReference>
<evidence type="ECO:0000313" key="8">
    <source>
        <dbReference type="Proteomes" id="UP001293593"/>
    </source>
</evidence>
<sequence length="222" mass="25771">MDIKQDVGNVFPWDGTLTSSDFFRAAHMFSDKWRRFNTSVPPWLWVEGYLSLEKMSLFKSSEEKQDAGSLISKEERNMLENEEPFDCASLGPESDYQEINHYDFHVVYSASYKVPVLYFRAYHCDGQPLLLSEIEKGLPGLSVKLLSESKWTFITQEEHPYLNRPWYKLHPCGTCEWMKLLFSTHKSLTTNGSTIEHYLISWFSVVGQVFGLKIPLEMLNCS</sequence>
<reference evidence="7" key="1">
    <citation type="submission" date="2023-10" db="EMBL/GenBank/DDBJ databases">
        <title>Chromosome-level genome of the transformable northern wattle, Acacia crassicarpa.</title>
        <authorList>
            <person name="Massaro I."/>
            <person name="Sinha N.R."/>
            <person name="Poethig S."/>
            <person name="Leichty A.R."/>
        </authorList>
    </citation>
    <scope>NUCLEOTIDE SEQUENCE</scope>
    <source>
        <strain evidence="7">Acra3RX</strain>
        <tissue evidence="7">Leaf</tissue>
    </source>
</reference>
<gene>
    <name evidence="7" type="ORF">QN277_023187</name>
</gene>
<evidence type="ECO:0000256" key="4">
    <source>
        <dbReference type="ARBA" id="ARBA00022786"/>
    </source>
</evidence>
<keyword evidence="8" id="KW-1185">Reference proteome</keyword>
<comment type="caution">
    <text evidence="7">The sequence shown here is derived from an EMBL/GenBank/DDBJ whole genome shotgun (WGS) entry which is preliminary data.</text>
</comment>
<dbReference type="PANTHER" id="PTHR14957">
    <property type="entry name" value="UBIQUITIN-LIKE-CONJUGATING ENZYME ATG10"/>
    <property type="match status" value="1"/>
</dbReference>
<protein>
    <recommendedName>
        <fullName evidence="2">Ubiquitin-like-conjugating enzyme ATG10</fullName>
    </recommendedName>
    <alternativeName>
        <fullName evidence="6">Autophagy-related protein 10</fullName>
    </alternativeName>
</protein>
<evidence type="ECO:0000256" key="2">
    <source>
        <dbReference type="ARBA" id="ARBA00021099"/>
    </source>
</evidence>
<dbReference type="EMBL" id="JAWXYG010000006">
    <property type="protein sequence ID" value="KAK4270107.1"/>
    <property type="molecule type" value="Genomic_DNA"/>
</dbReference>
<keyword evidence="4" id="KW-0833">Ubl conjugation pathway</keyword>
<dbReference type="GO" id="GO:0032446">
    <property type="term" value="P:protein modification by small protein conjugation"/>
    <property type="evidence" value="ECO:0007669"/>
    <property type="project" value="TreeGrafter"/>
</dbReference>
<comment type="similarity">
    <text evidence="1">Belongs to the ATG10 family.</text>
</comment>
<dbReference type="Gene3D" id="3.30.1460.50">
    <property type="match status" value="1"/>
</dbReference>
<evidence type="ECO:0000256" key="3">
    <source>
        <dbReference type="ARBA" id="ARBA00022679"/>
    </source>
</evidence>
<evidence type="ECO:0000256" key="5">
    <source>
        <dbReference type="ARBA" id="ARBA00023006"/>
    </source>
</evidence>
<dbReference type="PANTHER" id="PTHR14957:SF1">
    <property type="entry name" value="UBIQUITIN-LIKE-CONJUGATING ENZYME ATG10"/>
    <property type="match status" value="1"/>
</dbReference>
<dbReference type="GO" id="GO:0061651">
    <property type="term" value="F:Atg12 conjugating enzyme activity"/>
    <property type="evidence" value="ECO:0007669"/>
    <property type="project" value="TreeGrafter"/>
</dbReference>
<dbReference type="Proteomes" id="UP001293593">
    <property type="component" value="Unassembled WGS sequence"/>
</dbReference>
<organism evidence="7 8">
    <name type="scientific">Acacia crassicarpa</name>
    <name type="common">northern wattle</name>
    <dbReference type="NCBI Taxonomy" id="499986"/>
    <lineage>
        <taxon>Eukaryota</taxon>
        <taxon>Viridiplantae</taxon>
        <taxon>Streptophyta</taxon>
        <taxon>Embryophyta</taxon>
        <taxon>Tracheophyta</taxon>
        <taxon>Spermatophyta</taxon>
        <taxon>Magnoliopsida</taxon>
        <taxon>eudicotyledons</taxon>
        <taxon>Gunneridae</taxon>
        <taxon>Pentapetalae</taxon>
        <taxon>rosids</taxon>
        <taxon>fabids</taxon>
        <taxon>Fabales</taxon>
        <taxon>Fabaceae</taxon>
        <taxon>Caesalpinioideae</taxon>
        <taxon>mimosoid clade</taxon>
        <taxon>Acacieae</taxon>
        <taxon>Acacia</taxon>
    </lineage>
</organism>
<dbReference type="GO" id="GO:0005829">
    <property type="term" value="C:cytosol"/>
    <property type="evidence" value="ECO:0007669"/>
    <property type="project" value="TreeGrafter"/>
</dbReference>
<evidence type="ECO:0000256" key="1">
    <source>
        <dbReference type="ARBA" id="ARBA00005696"/>
    </source>
</evidence>
<keyword evidence="3" id="KW-0808">Transferase</keyword>
<evidence type="ECO:0000256" key="6">
    <source>
        <dbReference type="ARBA" id="ARBA00029833"/>
    </source>
</evidence>
<dbReference type="GO" id="GO:0000422">
    <property type="term" value="P:autophagy of mitochondrion"/>
    <property type="evidence" value="ECO:0007669"/>
    <property type="project" value="TreeGrafter"/>
</dbReference>
<dbReference type="GO" id="GO:0000045">
    <property type="term" value="P:autophagosome assembly"/>
    <property type="evidence" value="ECO:0007669"/>
    <property type="project" value="TreeGrafter"/>
</dbReference>